<dbReference type="SUPFAM" id="SSF50969">
    <property type="entry name" value="YVTN repeat-like/Quinoprotein amine dehydrogenase"/>
    <property type="match status" value="1"/>
</dbReference>
<organism evidence="2 3">
    <name type="scientific">Nocardia higoensis</name>
    <dbReference type="NCBI Taxonomy" id="228599"/>
    <lineage>
        <taxon>Bacteria</taxon>
        <taxon>Bacillati</taxon>
        <taxon>Actinomycetota</taxon>
        <taxon>Actinomycetes</taxon>
        <taxon>Mycobacteriales</taxon>
        <taxon>Nocardiaceae</taxon>
        <taxon>Nocardia</taxon>
    </lineage>
</organism>
<evidence type="ECO:0000313" key="3">
    <source>
        <dbReference type="Proteomes" id="UP000707731"/>
    </source>
</evidence>
<dbReference type="PANTHER" id="PTHR47197:SF3">
    <property type="entry name" value="DIHYDRO-HEME D1 DEHYDROGENASE"/>
    <property type="match status" value="1"/>
</dbReference>
<protein>
    <submittedName>
        <fullName evidence="2">YncE family protein</fullName>
    </submittedName>
</protein>
<sequence length="364" mass="37261">MAIRFRRRPARAFTLSVVLLSLLAPVAGARDGAADAYIPIAGEGAVLVVDTATDQVHTRIEGVGAHASAVAAARDGRHLYVQAFNPPFTGPDDIAVVDRASDTVTARIPISGTDGMTEPIADPVRDRVYVFTTRPSIDVIDTESQTVVTSMPLPGIPFAAAIAPDGSRLYTVFADSTAAVFDPETGFQLGERIQIDGSAPFAAAVSPDGSTLYSVNALGDNVSVIDIESWSRTGAIAFAPGSAPVAGAISPDGTRLMVATAGADAVQVIDLASEEITGSIAVDSPMSVGFTPDGTKMYVGTAGATPPPLFDRTVAGFDATALLQTYLRSNTRSGALLPFDATQLSPAGAPIPLGSGATSAAFPD</sequence>
<dbReference type="InterPro" id="IPR015943">
    <property type="entry name" value="WD40/YVTN_repeat-like_dom_sf"/>
</dbReference>
<dbReference type="Proteomes" id="UP000707731">
    <property type="component" value="Unassembled WGS sequence"/>
</dbReference>
<dbReference type="RefSeq" id="WP_195000258.1">
    <property type="nucleotide sequence ID" value="NZ_JADLQN010000001.1"/>
</dbReference>
<dbReference type="InterPro" id="IPR011044">
    <property type="entry name" value="Quino_amine_DH_bsu"/>
</dbReference>
<reference evidence="2 3" key="1">
    <citation type="submission" date="2020-10" db="EMBL/GenBank/DDBJ databases">
        <title>Identification of Nocardia species via Next-generation sequencing and recognition of intraspecies genetic diversity.</title>
        <authorList>
            <person name="Li P."/>
            <person name="Li P."/>
            <person name="Lu B."/>
        </authorList>
    </citation>
    <scope>NUCLEOTIDE SEQUENCE [LARGE SCALE GENOMIC DNA]</scope>
    <source>
        <strain evidence="2 3">BJ06-0143</strain>
    </source>
</reference>
<keyword evidence="3" id="KW-1185">Reference proteome</keyword>
<comment type="caution">
    <text evidence="2">The sequence shown here is derived from an EMBL/GenBank/DDBJ whole genome shotgun (WGS) entry which is preliminary data.</text>
</comment>
<feature type="chain" id="PRO_5046265739" evidence="1">
    <location>
        <begin position="30"/>
        <end position="364"/>
    </location>
</feature>
<dbReference type="EMBL" id="JADLQN010000001">
    <property type="protein sequence ID" value="MBF6353332.1"/>
    <property type="molecule type" value="Genomic_DNA"/>
</dbReference>
<dbReference type="InterPro" id="IPR051200">
    <property type="entry name" value="Host-pathogen_enzymatic-act"/>
</dbReference>
<evidence type="ECO:0000313" key="2">
    <source>
        <dbReference type="EMBL" id="MBF6353332.1"/>
    </source>
</evidence>
<keyword evidence="1" id="KW-0732">Signal</keyword>
<dbReference type="PANTHER" id="PTHR47197">
    <property type="entry name" value="PROTEIN NIRF"/>
    <property type="match status" value="1"/>
</dbReference>
<evidence type="ECO:0000256" key="1">
    <source>
        <dbReference type="SAM" id="SignalP"/>
    </source>
</evidence>
<feature type="signal peptide" evidence="1">
    <location>
        <begin position="1"/>
        <end position="29"/>
    </location>
</feature>
<gene>
    <name evidence="2" type="ORF">IU449_02010</name>
</gene>
<dbReference type="Gene3D" id="2.130.10.10">
    <property type="entry name" value="YVTN repeat-like/Quinoprotein amine dehydrogenase"/>
    <property type="match status" value="2"/>
</dbReference>
<proteinExistence type="predicted"/>
<accession>A0ABS0D4C3</accession>
<name>A0ABS0D4C3_9NOCA</name>